<gene>
    <name evidence="3" type="ORF">E3N88_32304</name>
</gene>
<dbReference type="Pfam" id="PF12776">
    <property type="entry name" value="Myb_DNA-bind_3"/>
    <property type="match status" value="1"/>
</dbReference>
<feature type="domain" description="Myb/SANT-like" evidence="2">
    <location>
        <begin position="6"/>
        <end position="100"/>
    </location>
</feature>
<accession>A0A5N6M819</accession>
<name>A0A5N6M819_9ASTR</name>
<evidence type="ECO:0000256" key="1">
    <source>
        <dbReference type="SAM" id="MobiDB-lite"/>
    </source>
</evidence>
<evidence type="ECO:0000313" key="3">
    <source>
        <dbReference type="EMBL" id="KAD3336785.1"/>
    </source>
</evidence>
<organism evidence="3 4">
    <name type="scientific">Mikania micrantha</name>
    <name type="common">bitter vine</name>
    <dbReference type="NCBI Taxonomy" id="192012"/>
    <lineage>
        <taxon>Eukaryota</taxon>
        <taxon>Viridiplantae</taxon>
        <taxon>Streptophyta</taxon>
        <taxon>Embryophyta</taxon>
        <taxon>Tracheophyta</taxon>
        <taxon>Spermatophyta</taxon>
        <taxon>Magnoliopsida</taxon>
        <taxon>eudicotyledons</taxon>
        <taxon>Gunneridae</taxon>
        <taxon>Pentapetalae</taxon>
        <taxon>asterids</taxon>
        <taxon>campanulids</taxon>
        <taxon>Asterales</taxon>
        <taxon>Asteraceae</taxon>
        <taxon>Asteroideae</taxon>
        <taxon>Heliantheae alliance</taxon>
        <taxon>Eupatorieae</taxon>
        <taxon>Mikania</taxon>
    </lineage>
</organism>
<sequence length="359" mass="40423">MGEKQQWSNEHIKCLLETCIEEINNVGKKGLSLHKDSWNKLGMVLKDKFGMVLTQKQMKNAFDNLKAKYVGWLYLKNKTGNLYNAQTNTFTLTNEEWEEFKKGHPKAGSLKTVPLPFPDLCAALFDGNSATGSMKWTSSQTTSVVGSSSCQRVQQLLITDSIFHDTEDDADNSHQTSEPTLDPTKDPTFEPTPDPTFEPTADTREATPDSNPSKRSKTTKTSTVNSDDLAHDMRQALQYLIKGKEGPTVAECYEKLKLVGLDPVDPLFLAAFHIFGVSTGMREAWMTLPDIPERGLKRMRDNDSDMTGQQYTLELLQGNPRQCHEMLHEVEANGTASDREYMTRLRDEIAEQLMQNMDS</sequence>
<dbReference type="AlphaFoldDB" id="A0A5N6M819"/>
<keyword evidence="4" id="KW-1185">Reference proteome</keyword>
<dbReference type="EMBL" id="SZYD01000016">
    <property type="protein sequence ID" value="KAD3336785.1"/>
    <property type="molecule type" value="Genomic_DNA"/>
</dbReference>
<evidence type="ECO:0000313" key="4">
    <source>
        <dbReference type="Proteomes" id="UP000326396"/>
    </source>
</evidence>
<proteinExistence type="predicted"/>
<dbReference type="InterPro" id="IPR024752">
    <property type="entry name" value="Myb/SANT-like_dom"/>
</dbReference>
<dbReference type="Proteomes" id="UP000326396">
    <property type="component" value="Linkage Group LG6"/>
</dbReference>
<dbReference type="OrthoDB" id="1730132at2759"/>
<dbReference type="PANTHER" id="PTHR31704">
    <property type="entry name" value="MYB/SANT-LIKE DNA-BINDING DOMAIN PROTEIN-RELATED"/>
    <property type="match status" value="1"/>
</dbReference>
<reference evidence="3 4" key="1">
    <citation type="submission" date="2019-05" db="EMBL/GenBank/DDBJ databases">
        <title>Mikania micrantha, genome provides insights into the molecular mechanism of rapid growth.</title>
        <authorList>
            <person name="Liu B."/>
        </authorList>
    </citation>
    <scope>NUCLEOTIDE SEQUENCE [LARGE SCALE GENOMIC DNA]</scope>
    <source>
        <strain evidence="3">NLD-2019</strain>
        <tissue evidence="3">Leaf</tissue>
    </source>
</reference>
<evidence type="ECO:0000259" key="2">
    <source>
        <dbReference type="Pfam" id="PF12776"/>
    </source>
</evidence>
<comment type="caution">
    <text evidence="3">The sequence shown here is derived from an EMBL/GenBank/DDBJ whole genome shotgun (WGS) entry which is preliminary data.</text>
</comment>
<protein>
    <recommendedName>
        <fullName evidence="2">Myb/SANT-like domain-containing protein</fullName>
    </recommendedName>
</protein>
<dbReference type="PANTHER" id="PTHR31704:SF40">
    <property type="entry name" value="MYB_SANT-LIKE DOMAIN-CONTAINING PROTEIN"/>
    <property type="match status" value="1"/>
</dbReference>
<feature type="region of interest" description="Disordered" evidence="1">
    <location>
        <begin position="166"/>
        <end position="229"/>
    </location>
</feature>